<dbReference type="AlphaFoldDB" id="A0A151I9Z3"/>
<evidence type="ECO:0000313" key="4">
    <source>
        <dbReference type="EMBL" id="KYM95704.1"/>
    </source>
</evidence>
<dbReference type="STRING" id="456900.A0A151I9Z3"/>
<evidence type="ECO:0000313" key="5">
    <source>
        <dbReference type="Proteomes" id="UP000078542"/>
    </source>
</evidence>
<dbReference type="InterPro" id="IPR027806">
    <property type="entry name" value="HARBI1_dom"/>
</dbReference>
<name>A0A151I9Z3_9HYME</name>
<comment type="cofactor">
    <cofactor evidence="1">
        <name>a divalent metal cation</name>
        <dbReference type="ChEBI" id="CHEBI:60240"/>
    </cofactor>
</comment>
<dbReference type="GO" id="GO:0046872">
    <property type="term" value="F:metal ion binding"/>
    <property type="evidence" value="ECO:0007669"/>
    <property type="project" value="UniProtKB-KW"/>
</dbReference>
<dbReference type="Proteomes" id="UP000078542">
    <property type="component" value="Unassembled WGS sequence"/>
</dbReference>
<reference evidence="4 5" key="1">
    <citation type="submission" date="2016-03" db="EMBL/GenBank/DDBJ databases">
        <title>Cyphomyrmex costatus WGS genome.</title>
        <authorList>
            <person name="Nygaard S."/>
            <person name="Hu H."/>
            <person name="Boomsma J."/>
            <person name="Zhang G."/>
        </authorList>
    </citation>
    <scope>NUCLEOTIDE SEQUENCE [LARGE SCALE GENOMIC DNA]</scope>
    <source>
        <strain evidence="4">MS0001</strain>
        <tissue evidence="4">Whole body</tissue>
    </source>
</reference>
<sequence>MFHQFYSQRRKKIAALLMFIIINEYNEKRTFRKRIWVKPWIGRRKEQDIYNNLFTELLLEDQDKFRRHSRARRTCENTFGILGAKFQIFRSPMRYDPDIAVLLIQTCCCLHNFLCSNVIGRALYTPDNMLETQQI</sequence>
<accession>A0A151I9Z3</accession>
<keyword evidence="5" id="KW-1185">Reference proteome</keyword>
<evidence type="ECO:0000256" key="2">
    <source>
        <dbReference type="ARBA" id="ARBA00022723"/>
    </source>
</evidence>
<protein>
    <recommendedName>
        <fullName evidence="3">DDE Tnp4 domain-containing protein</fullName>
    </recommendedName>
</protein>
<dbReference type="EMBL" id="KQ978277">
    <property type="protein sequence ID" value="KYM95704.1"/>
    <property type="molecule type" value="Genomic_DNA"/>
</dbReference>
<dbReference type="Pfam" id="PF13359">
    <property type="entry name" value="DDE_Tnp_4"/>
    <property type="match status" value="1"/>
</dbReference>
<evidence type="ECO:0000259" key="3">
    <source>
        <dbReference type="Pfam" id="PF13359"/>
    </source>
</evidence>
<keyword evidence="2" id="KW-0479">Metal-binding</keyword>
<evidence type="ECO:0000256" key="1">
    <source>
        <dbReference type="ARBA" id="ARBA00001968"/>
    </source>
</evidence>
<proteinExistence type="predicted"/>
<feature type="domain" description="DDE Tnp4" evidence="3">
    <location>
        <begin position="63"/>
        <end position="112"/>
    </location>
</feature>
<gene>
    <name evidence="4" type="ORF">ALC62_13653</name>
</gene>
<organism evidence="4 5">
    <name type="scientific">Cyphomyrmex costatus</name>
    <dbReference type="NCBI Taxonomy" id="456900"/>
    <lineage>
        <taxon>Eukaryota</taxon>
        <taxon>Metazoa</taxon>
        <taxon>Ecdysozoa</taxon>
        <taxon>Arthropoda</taxon>
        <taxon>Hexapoda</taxon>
        <taxon>Insecta</taxon>
        <taxon>Pterygota</taxon>
        <taxon>Neoptera</taxon>
        <taxon>Endopterygota</taxon>
        <taxon>Hymenoptera</taxon>
        <taxon>Apocrita</taxon>
        <taxon>Aculeata</taxon>
        <taxon>Formicoidea</taxon>
        <taxon>Formicidae</taxon>
        <taxon>Myrmicinae</taxon>
        <taxon>Cyphomyrmex</taxon>
    </lineage>
</organism>